<feature type="region of interest" description="Disordered" evidence="3">
    <location>
        <begin position="242"/>
        <end position="321"/>
    </location>
</feature>
<feature type="compositionally biased region" description="Polar residues" evidence="3">
    <location>
        <begin position="305"/>
        <end position="317"/>
    </location>
</feature>
<dbReference type="Gene3D" id="3.30.70.330">
    <property type="match status" value="1"/>
</dbReference>
<dbReference type="SUPFAM" id="SSF54928">
    <property type="entry name" value="RNA-binding domain, RBD"/>
    <property type="match status" value="1"/>
</dbReference>
<feature type="compositionally biased region" description="Low complexity" evidence="3">
    <location>
        <begin position="268"/>
        <end position="281"/>
    </location>
</feature>
<evidence type="ECO:0000256" key="3">
    <source>
        <dbReference type="SAM" id="MobiDB-lite"/>
    </source>
</evidence>
<comment type="caution">
    <text evidence="5">The sequence shown here is derived from an EMBL/GenBank/DDBJ whole genome shotgun (WGS) entry which is preliminary data.</text>
</comment>
<dbReference type="CDD" id="cd12363">
    <property type="entry name" value="RRM_TRA2"/>
    <property type="match status" value="1"/>
</dbReference>
<gene>
    <name evidence="5" type="ORF">TSAR_006548</name>
</gene>
<dbReference type="InterPro" id="IPR000504">
    <property type="entry name" value="RRM_dom"/>
</dbReference>
<feature type="domain" description="RRM" evidence="4">
    <location>
        <begin position="142"/>
        <end position="220"/>
    </location>
</feature>
<organism evidence="5 6">
    <name type="scientific">Trichomalopsis sarcophagae</name>
    <dbReference type="NCBI Taxonomy" id="543379"/>
    <lineage>
        <taxon>Eukaryota</taxon>
        <taxon>Metazoa</taxon>
        <taxon>Ecdysozoa</taxon>
        <taxon>Arthropoda</taxon>
        <taxon>Hexapoda</taxon>
        <taxon>Insecta</taxon>
        <taxon>Pterygota</taxon>
        <taxon>Neoptera</taxon>
        <taxon>Endopterygota</taxon>
        <taxon>Hymenoptera</taxon>
        <taxon>Apocrita</taxon>
        <taxon>Proctotrupomorpha</taxon>
        <taxon>Chalcidoidea</taxon>
        <taxon>Pteromalidae</taxon>
        <taxon>Pteromalinae</taxon>
        <taxon>Trichomalopsis</taxon>
    </lineage>
</organism>
<keyword evidence="6" id="KW-1185">Reference proteome</keyword>
<reference evidence="5 6" key="1">
    <citation type="journal article" date="2017" name="Curr. Biol.">
        <title>The Evolution of Venom by Co-option of Single-Copy Genes.</title>
        <authorList>
            <person name="Martinson E.O."/>
            <person name="Mrinalini"/>
            <person name="Kelkar Y.D."/>
            <person name="Chang C.H."/>
            <person name="Werren J.H."/>
        </authorList>
    </citation>
    <scope>NUCLEOTIDE SEQUENCE [LARGE SCALE GENOMIC DNA]</scope>
    <source>
        <strain evidence="5 6">Alberta</strain>
        <tissue evidence="5">Whole body</tissue>
    </source>
</reference>
<dbReference type="PANTHER" id="PTHR48034">
    <property type="entry name" value="TRANSFORMER-2 SEX-DETERMINING PROTEIN-RELATED"/>
    <property type="match status" value="1"/>
</dbReference>
<dbReference type="InterPro" id="IPR035979">
    <property type="entry name" value="RBD_domain_sf"/>
</dbReference>
<feature type="compositionally biased region" description="Basic residues" evidence="3">
    <location>
        <begin position="58"/>
        <end position="73"/>
    </location>
</feature>
<dbReference type="InterPro" id="IPR050441">
    <property type="entry name" value="RBM"/>
</dbReference>
<feature type="non-terminal residue" evidence="5">
    <location>
        <position position="347"/>
    </location>
</feature>
<keyword evidence="1 2" id="KW-0694">RNA-binding</keyword>
<dbReference type="AlphaFoldDB" id="A0A232FEG6"/>
<evidence type="ECO:0000313" key="5">
    <source>
        <dbReference type="EMBL" id="OXU29146.1"/>
    </source>
</evidence>
<dbReference type="SMART" id="SM00360">
    <property type="entry name" value="RRM"/>
    <property type="match status" value="1"/>
</dbReference>
<evidence type="ECO:0000256" key="2">
    <source>
        <dbReference type="PROSITE-ProRule" id="PRU00176"/>
    </source>
</evidence>
<dbReference type="PROSITE" id="PS50102">
    <property type="entry name" value="RRM"/>
    <property type="match status" value="1"/>
</dbReference>
<name>A0A232FEG6_9HYME</name>
<evidence type="ECO:0000256" key="1">
    <source>
        <dbReference type="ARBA" id="ARBA00022884"/>
    </source>
</evidence>
<protein>
    <recommendedName>
        <fullName evidence="4">RRM domain-containing protein</fullName>
    </recommendedName>
</protein>
<dbReference type="Pfam" id="PF00076">
    <property type="entry name" value="RRM_1"/>
    <property type="match status" value="1"/>
</dbReference>
<feature type="compositionally biased region" description="Gly residues" evidence="3">
    <location>
        <begin position="242"/>
        <end position="259"/>
    </location>
</feature>
<dbReference type="EMBL" id="NNAY01000332">
    <property type="protein sequence ID" value="OXU29146.1"/>
    <property type="molecule type" value="Genomic_DNA"/>
</dbReference>
<dbReference type="OrthoDB" id="439808at2759"/>
<feature type="compositionally biased region" description="Basic and acidic residues" evidence="3">
    <location>
        <begin position="26"/>
        <end position="52"/>
    </location>
</feature>
<proteinExistence type="predicted"/>
<accession>A0A232FEG6</accession>
<dbReference type="STRING" id="543379.A0A232FEG6"/>
<feature type="region of interest" description="Disordered" evidence="3">
    <location>
        <begin position="1"/>
        <end position="139"/>
    </location>
</feature>
<dbReference type="Proteomes" id="UP000215335">
    <property type="component" value="Unassembled WGS sequence"/>
</dbReference>
<dbReference type="GO" id="GO:0003723">
    <property type="term" value="F:RNA binding"/>
    <property type="evidence" value="ECO:0007669"/>
    <property type="project" value="UniProtKB-UniRule"/>
</dbReference>
<evidence type="ECO:0000259" key="4">
    <source>
        <dbReference type="PROSITE" id="PS50102"/>
    </source>
</evidence>
<dbReference type="InterPro" id="IPR012677">
    <property type="entry name" value="Nucleotide-bd_a/b_plait_sf"/>
</dbReference>
<feature type="compositionally biased region" description="Basic residues" evidence="3">
    <location>
        <begin position="82"/>
        <end position="105"/>
    </location>
</feature>
<evidence type="ECO:0000313" key="6">
    <source>
        <dbReference type="Proteomes" id="UP000215335"/>
    </source>
</evidence>
<sequence>MDDVKHHLLPYTQKRSGSRSASPRRSRADDDMQESRSHSKSSKYREHKEGHRAMKNYSRSRSHSVTRSRKSYRSSKYEGRRGGSRSRSRSPYRGRASRSRSRSYSRSRYSRDRNMYTRSHSRSPMSSRRRHVGNRDNPTPSRCLGVFGLSICTSEQSLYHIFSKYGPVERVVVVIDAKTKRPKGFCFVYFESLEDAKVAKEQCSGMAIDGRRIRVDYSITERAHTPTPGIYIGKPTHVCGGGGGSGGGGGGGGGSGGWDGQRRRDYNSRGNYRRSPSPYYSNRRRSSRYERSRSRSYSPRKSNRQSTNKASYKNSGSVHRHEQSWIKEKIESHLKRICFLKKLLIKL</sequence>